<gene>
    <name evidence="2" type="ORF">HNQ52_003021</name>
</gene>
<dbReference type="Pfam" id="PF09839">
    <property type="entry name" value="DUF2066"/>
    <property type="match status" value="1"/>
</dbReference>
<dbReference type="InterPro" id="IPR018642">
    <property type="entry name" value="DUF2066"/>
</dbReference>
<accession>A0A7W8G0G2</accession>
<name>A0A7W8G0G2_9GAMM</name>
<evidence type="ECO:0000313" key="3">
    <source>
        <dbReference type="Proteomes" id="UP000521199"/>
    </source>
</evidence>
<keyword evidence="3" id="KW-1185">Reference proteome</keyword>
<organism evidence="2 3">
    <name type="scientific">Chiayiivirga flava</name>
    <dbReference type="NCBI Taxonomy" id="659595"/>
    <lineage>
        <taxon>Bacteria</taxon>
        <taxon>Pseudomonadati</taxon>
        <taxon>Pseudomonadota</taxon>
        <taxon>Gammaproteobacteria</taxon>
        <taxon>Lysobacterales</taxon>
        <taxon>Lysobacteraceae</taxon>
        <taxon>Chiayiivirga</taxon>
    </lineage>
</organism>
<comment type="caution">
    <text evidence="2">The sequence shown here is derived from an EMBL/GenBank/DDBJ whole genome shotgun (WGS) entry which is preliminary data.</text>
</comment>
<proteinExistence type="predicted"/>
<dbReference type="RefSeq" id="WP_183961989.1">
    <property type="nucleotide sequence ID" value="NZ_JACHHP010000006.1"/>
</dbReference>
<dbReference type="Proteomes" id="UP000521199">
    <property type="component" value="Unassembled WGS sequence"/>
</dbReference>
<dbReference type="EMBL" id="JACHHP010000006">
    <property type="protein sequence ID" value="MBB5209452.1"/>
    <property type="molecule type" value="Genomic_DNA"/>
</dbReference>
<dbReference type="AlphaFoldDB" id="A0A7W8G0G2"/>
<keyword evidence="1" id="KW-0732">Signal</keyword>
<reference evidence="2 3" key="1">
    <citation type="submission" date="2020-08" db="EMBL/GenBank/DDBJ databases">
        <title>Genomic Encyclopedia of Type Strains, Phase IV (KMG-IV): sequencing the most valuable type-strain genomes for metagenomic binning, comparative biology and taxonomic classification.</title>
        <authorList>
            <person name="Goeker M."/>
        </authorList>
    </citation>
    <scope>NUCLEOTIDE SEQUENCE [LARGE SCALE GENOMIC DNA]</scope>
    <source>
        <strain evidence="2 3">DSM 24163</strain>
    </source>
</reference>
<feature type="chain" id="PRO_5031385665" description="DUF2066 domain-containing protein" evidence="1">
    <location>
        <begin position="26"/>
        <end position="349"/>
    </location>
</feature>
<evidence type="ECO:0000313" key="2">
    <source>
        <dbReference type="EMBL" id="MBB5209452.1"/>
    </source>
</evidence>
<feature type="signal peptide" evidence="1">
    <location>
        <begin position="1"/>
        <end position="25"/>
    </location>
</feature>
<evidence type="ECO:0008006" key="4">
    <source>
        <dbReference type="Google" id="ProtNLM"/>
    </source>
</evidence>
<evidence type="ECO:0000256" key="1">
    <source>
        <dbReference type="SAM" id="SignalP"/>
    </source>
</evidence>
<protein>
    <recommendedName>
        <fullName evidence="4">DUF2066 domain-containing protein</fullName>
    </recommendedName>
</protein>
<sequence length="349" mass="36675">MPRFRLPLFVCWIVLACLVAAPAVAQEVNLYEGEVPVDSQSAEQRNAALPAALAQVLVKVSGDRGAAGIAGGQGTALMQRYRYRQDVVNVAGVPQIKLFLIASFDPAAVERLLAQAGRTVWPQPRQKPLLWLAIDDGSGARIVGEAQASAVAALRARAGQRGLALRLPKNDEQDQLAATPEAVQRGDAETLLAASARYGGAPLLIGRLQRSGAGWSASWLLHDGSRELARWSSDDANAMTALAGGGDGAADALARTYSTDILGGDAGRYAIAVQGLQRAEDYGRVLQTLRALPVVRAVVPGAVSGDRLELEVDLGTDVDGLARLLERGRVLRALSPGDAGTPAVFQLEP</sequence>
<dbReference type="PROSITE" id="PS51257">
    <property type="entry name" value="PROKAR_LIPOPROTEIN"/>
    <property type="match status" value="1"/>
</dbReference>